<comment type="caution">
    <text evidence="3">The sequence shown here is derived from an EMBL/GenBank/DDBJ whole genome shotgun (WGS) entry which is preliminary data.</text>
</comment>
<evidence type="ECO:0000313" key="3">
    <source>
        <dbReference type="EMBL" id="OYR91427.1"/>
    </source>
</evidence>
<feature type="transmembrane region" description="Helical" evidence="1">
    <location>
        <begin position="696"/>
        <end position="716"/>
    </location>
</feature>
<keyword evidence="1" id="KW-0812">Transmembrane</keyword>
<proteinExistence type="predicted"/>
<dbReference type="Proteomes" id="UP000216316">
    <property type="component" value="Unassembled WGS sequence"/>
</dbReference>
<dbReference type="Proteomes" id="UP000215828">
    <property type="component" value="Unassembled WGS sequence"/>
</dbReference>
<feature type="transmembrane region" description="Helical" evidence="1">
    <location>
        <begin position="670"/>
        <end position="690"/>
    </location>
</feature>
<dbReference type="RefSeq" id="WP_094496617.1">
    <property type="nucleotide sequence ID" value="NZ_NGNV01000022.1"/>
</dbReference>
<reference evidence="2" key="2">
    <citation type="submission" date="2017-05" db="EMBL/GenBank/DDBJ databases">
        <authorList>
            <person name="Lin X.B."/>
            <person name="Stothard P."/>
            <person name="Tasseva G."/>
            <person name="Walter J."/>
        </authorList>
    </citation>
    <scope>NUCLEOTIDE SEQUENCE</scope>
    <source>
        <strain evidence="2">609u</strain>
    </source>
</reference>
<feature type="transmembrane region" description="Helical" evidence="1">
    <location>
        <begin position="336"/>
        <end position="359"/>
    </location>
</feature>
<feature type="transmembrane region" description="Helical" evidence="1">
    <location>
        <begin position="264"/>
        <end position="285"/>
    </location>
</feature>
<gene>
    <name evidence="2" type="ORF">CBF53_05365</name>
    <name evidence="3" type="ORF">CBF70_06060</name>
</gene>
<reference evidence="4 5" key="3">
    <citation type="submission" date="2017-09" db="EMBL/GenBank/DDBJ databases">
        <title>Tripartite evolution among Lactobacillus johnsonii, Lactobacillus taiwanensis, Lactobacillus reuteri and their rodent host.</title>
        <authorList>
            <person name="Wang T."/>
            <person name="Knowles S."/>
            <person name="Cheng C."/>
        </authorList>
    </citation>
    <scope>NUCLEOTIDE SEQUENCE [LARGE SCALE GENOMIC DNA]</scope>
    <source>
        <strain evidence="3 4">609q</strain>
        <strain evidence="2 5">609u</strain>
    </source>
</reference>
<feature type="transmembrane region" description="Helical" evidence="1">
    <location>
        <begin position="220"/>
        <end position="243"/>
    </location>
</feature>
<sequence>MNKRTLTKRTSLVGYALLILQTFLIFLWLLLGLRDQYISTWTNYLNDQSPYTLYLNNIPPTKKDEILAYLNQVSHQKNFLLVRKENNDDLFNIGVMGTPKTIDVQLSFGGQSLLDKSKINKVLQSSNPNASIGQANGTINQLAPISSFWFSPLITVSKLESLVKNEDTLRGSYQLVGVNDKQTYDNIINQLHKITDIEKSDFTFVQSGSASNGDLLKDSIILGIILTSCGLLAFFLIVFLNNLKEYGNLILLGWSKKDILFKIFKPYLVILSLTALFLCVFSTIFNLRFPLSFITLGIKTGIVTSFIFSLTFFCAASLVIISKNIALIKGYYPKKLIYSFFFGFYLLLTSVVIGTCLYIDQPANSISETATQAHQWHTVSKMEVLASMDSGNDSVRSYADTSSKINRDFYDLYRHYANKDGVYFVNSFYASKTYIEQMTDGYKEMPSHPFTILTASPNYLRTINFTLSNQVLKATQNGIRVIYLPDNISGAEKRKTISYIKESMQEGIRSSDISTKFTRSRKFKFITYYPQKSIFLWNNTPQEPTVSNSPIIYVASPENFSFVEIGNLFASGLGGSFKFKNSAVRKQVLSPDNLSKYHLADNKLNFATVQQYIDGVQKSLWQTLAMFGLVIILLIILLILLVGVLAFTYKKLNYETLLIKQFLGFSFRQLYTLPFIMISTINGGALLIILISHSKIGVLIEILNLILQLLIFYLALKTHFAQKMIERN</sequence>
<evidence type="ECO:0000313" key="5">
    <source>
        <dbReference type="Proteomes" id="UP000216316"/>
    </source>
</evidence>
<organism evidence="3 4">
    <name type="scientific">Lactobacillus taiwanensis</name>
    <dbReference type="NCBI Taxonomy" id="508451"/>
    <lineage>
        <taxon>Bacteria</taxon>
        <taxon>Bacillati</taxon>
        <taxon>Bacillota</taxon>
        <taxon>Bacilli</taxon>
        <taxon>Lactobacillales</taxon>
        <taxon>Lactobacillaceae</taxon>
        <taxon>Lactobacillus</taxon>
    </lineage>
</organism>
<reference evidence="3 4" key="1">
    <citation type="submission" date="2017-04" db="EMBL/GenBank/DDBJ databases">
        <authorList>
            <person name="Afonso C.L."/>
            <person name="Miller P.J."/>
            <person name="Scott M.A."/>
            <person name="Spackman E."/>
            <person name="Goraichik I."/>
            <person name="Dimitrov K.M."/>
            <person name="Suarez D.L."/>
            <person name="Swayne D.E."/>
        </authorList>
    </citation>
    <scope>NUCLEOTIDE SEQUENCE [LARGE SCALE GENOMIC DNA]</scope>
    <source>
        <strain evidence="3 4">609q</strain>
    </source>
</reference>
<dbReference type="AlphaFoldDB" id="A0A256LFS8"/>
<keyword evidence="1" id="KW-1133">Transmembrane helix</keyword>
<protein>
    <submittedName>
        <fullName evidence="3">Uncharacterized protein</fullName>
    </submittedName>
</protein>
<evidence type="ECO:0000313" key="4">
    <source>
        <dbReference type="Proteomes" id="UP000215828"/>
    </source>
</evidence>
<dbReference type="EMBL" id="NGNX01000022">
    <property type="protein sequence ID" value="OYR91427.1"/>
    <property type="molecule type" value="Genomic_DNA"/>
</dbReference>
<feature type="transmembrane region" description="Helical" evidence="1">
    <location>
        <begin position="12"/>
        <end position="31"/>
    </location>
</feature>
<feature type="transmembrane region" description="Helical" evidence="1">
    <location>
        <begin position="291"/>
        <end position="315"/>
    </location>
</feature>
<dbReference type="EMBL" id="NGNV01000022">
    <property type="protein sequence ID" value="OYR87953.1"/>
    <property type="molecule type" value="Genomic_DNA"/>
</dbReference>
<accession>A0A256LFS8</accession>
<keyword evidence="1" id="KW-0472">Membrane</keyword>
<keyword evidence="5" id="KW-1185">Reference proteome</keyword>
<evidence type="ECO:0000313" key="2">
    <source>
        <dbReference type="EMBL" id="OYR87953.1"/>
    </source>
</evidence>
<feature type="transmembrane region" description="Helical" evidence="1">
    <location>
        <begin position="624"/>
        <end position="649"/>
    </location>
</feature>
<name>A0A256LFS8_9LACO</name>
<evidence type="ECO:0000256" key="1">
    <source>
        <dbReference type="SAM" id="Phobius"/>
    </source>
</evidence>